<proteinExistence type="predicted"/>
<comment type="caution">
    <text evidence="1">The sequence shown here is derived from an EMBL/GenBank/DDBJ whole genome shotgun (WGS) entry which is preliminary data.</text>
</comment>
<sequence length="90" mass="9803">MVARLLLRSWSRGLAVGPGAPCRPLSTGFEPSQYLQRSIVPTMHYQDSLPSCCQNPQAPLSMSPVLFGFSTCQSPKLTQIFTLPSKSSAF</sequence>
<dbReference type="AlphaFoldDB" id="A0A6B0SAS6"/>
<accession>A0A6B0SAS6</accession>
<name>A0A6B0SAS6_9CETA</name>
<keyword evidence="2" id="KW-1185">Reference proteome</keyword>
<gene>
    <name evidence="1" type="ORF">E5288_WYG012602</name>
</gene>
<reference evidence="1" key="1">
    <citation type="submission" date="2019-10" db="EMBL/GenBank/DDBJ databases">
        <title>The sequence and de novo assembly of the wild yak genome.</title>
        <authorList>
            <person name="Liu Y."/>
        </authorList>
    </citation>
    <scope>NUCLEOTIDE SEQUENCE [LARGE SCALE GENOMIC DNA]</scope>
    <source>
        <strain evidence="1">WY2019</strain>
    </source>
</reference>
<protein>
    <submittedName>
        <fullName evidence="1">Uncharacterized protein</fullName>
    </submittedName>
</protein>
<dbReference type="Proteomes" id="UP000322234">
    <property type="component" value="Unassembled WGS sequence"/>
</dbReference>
<evidence type="ECO:0000313" key="1">
    <source>
        <dbReference type="EMBL" id="MXQ99989.1"/>
    </source>
</evidence>
<evidence type="ECO:0000313" key="2">
    <source>
        <dbReference type="Proteomes" id="UP000322234"/>
    </source>
</evidence>
<organism evidence="1 2">
    <name type="scientific">Bos mutus</name>
    <name type="common">wild yak</name>
    <dbReference type="NCBI Taxonomy" id="72004"/>
    <lineage>
        <taxon>Eukaryota</taxon>
        <taxon>Metazoa</taxon>
        <taxon>Chordata</taxon>
        <taxon>Craniata</taxon>
        <taxon>Vertebrata</taxon>
        <taxon>Euteleostomi</taxon>
        <taxon>Mammalia</taxon>
        <taxon>Eutheria</taxon>
        <taxon>Laurasiatheria</taxon>
        <taxon>Artiodactyla</taxon>
        <taxon>Ruminantia</taxon>
        <taxon>Pecora</taxon>
        <taxon>Bovidae</taxon>
        <taxon>Bovinae</taxon>
        <taxon>Bos</taxon>
    </lineage>
</organism>
<dbReference type="EMBL" id="VBQZ03006080">
    <property type="protein sequence ID" value="MXQ99989.1"/>
    <property type="molecule type" value="Genomic_DNA"/>
</dbReference>